<dbReference type="CDD" id="cd05305">
    <property type="entry name" value="L-AlaDH"/>
    <property type="match status" value="1"/>
</dbReference>
<evidence type="ECO:0000259" key="10">
    <source>
        <dbReference type="SMART" id="SM01002"/>
    </source>
</evidence>
<dbReference type="Gene3D" id="3.40.50.720">
    <property type="entry name" value="NAD(P)-binding Rossmann-like Domain"/>
    <property type="match status" value="2"/>
</dbReference>
<protein>
    <recommendedName>
        <fullName evidence="3 6">Alanine dehydrogenase</fullName>
        <ecNumber evidence="3 6">1.4.1.1</ecNumber>
    </recommendedName>
</protein>
<sequence length="367" mass="39386">MKIGVPREIKSYEFRVGLIPAGVKSLVDNGHQVVIEKDAGLDSGFTNEQYIAEGAEISEDLDYIWGSDIVVKVKEPLEEEYKYFREGLILFTYLHLAADAKLTEALLQNKVISIAYETVTDDKGTLPLLTPMSMVAGRMSVQIAANLLTKQNGGSGTLLGGVPGVSKGKVAIIGGGVVGTNAAKIAIGLGADVSILDVNAKRLSELSDLFGNGVQTLMSNSFNIQKVVKHADVLIGAVLIPGAKAPTLVTEDMIATMKDGSIIIDVAVDQGGIVETIDRTTTHTDPVYIKHGVLHYAVPNMPGSVSRTSTIALTNVTTPFLVQLANKGYEQLFAEDEHFRNGLNTFDGYVTNRAVAESLGKEYREYK</sequence>
<dbReference type="Proteomes" id="UP000004191">
    <property type="component" value="Unassembled WGS sequence"/>
</dbReference>
<comment type="pathway">
    <text evidence="1">Amino-acid degradation; L-alanine degradation via dehydrogenase pathway; NH(3) and pyruvate from L-alanine: step 1/1.</text>
</comment>
<comment type="caution">
    <text evidence="12">The sequence shown here is derived from an EMBL/GenBank/DDBJ whole genome shotgun (WGS) entry which is preliminary data.</text>
</comment>
<accession>H3NQ08</accession>
<dbReference type="GO" id="GO:0005886">
    <property type="term" value="C:plasma membrane"/>
    <property type="evidence" value="ECO:0007669"/>
    <property type="project" value="TreeGrafter"/>
</dbReference>
<dbReference type="Pfam" id="PF05222">
    <property type="entry name" value="AlaDh_PNT_N"/>
    <property type="match status" value="1"/>
</dbReference>
<feature type="binding site" evidence="9">
    <location>
        <position position="133"/>
    </location>
    <ligand>
        <name>NAD(+)</name>
        <dbReference type="ChEBI" id="CHEBI:57540"/>
    </ligand>
</feature>
<dbReference type="SMART" id="SM01002">
    <property type="entry name" value="AlaDh_PNT_C"/>
    <property type="match status" value="1"/>
</dbReference>
<dbReference type="Pfam" id="PF01262">
    <property type="entry name" value="AlaDh_PNT_C"/>
    <property type="match status" value="1"/>
</dbReference>
<dbReference type="GO" id="GO:0042853">
    <property type="term" value="P:L-alanine catabolic process"/>
    <property type="evidence" value="ECO:0007669"/>
    <property type="project" value="UniProtKB-UniPathway"/>
</dbReference>
<organism evidence="12 13">
    <name type="scientific">Helcococcus kunzii ATCC 51366</name>
    <dbReference type="NCBI Taxonomy" id="883114"/>
    <lineage>
        <taxon>Bacteria</taxon>
        <taxon>Bacillati</taxon>
        <taxon>Bacillota</taxon>
        <taxon>Tissierellia</taxon>
        <taxon>Tissierellales</taxon>
        <taxon>Peptoniphilaceae</taxon>
        <taxon>Helcococcus</taxon>
    </lineage>
</organism>
<evidence type="ECO:0000256" key="4">
    <source>
        <dbReference type="ARBA" id="ARBA00023002"/>
    </source>
</evidence>
<evidence type="ECO:0000256" key="2">
    <source>
        <dbReference type="ARBA" id="ARBA00005689"/>
    </source>
</evidence>
<dbReference type="GO" id="GO:0000166">
    <property type="term" value="F:nucleotide binding"/>
    <property type="evidence" value="ECO:0007669"/>
    <property type="project" value="UniProtKB-KW"/>
</dbReference>
<feature type="binding site" evidence="9">
    <location>
        <begin position="266"/>
        <end position="269"/>
    </location>
    <ligand>
        <name>NAD(+)</name>
        <dbReference type="ChEBI" id="CHEBI:57540"/>
    </ligand>
</feature>
<dbReference type="FunFam" id="3.40.50.720:FF:000049">
    <property type="entry name" value="Alanine dehydrogenase"/>
    <property type="match status" value="1"/>
</dbReference>
<feature type="binding site" evidence="8">
    <location>
        <position position="74"/>
    </location>
    <ligand>
        <name>substrate</name>
    </ligand>
</feature>
<dbReference type="PATRIC" id="fig|883114.3.peg.1411"/>
<dbReference type="PROSITE" id="PS00837">
    <property type="entry name" value="ALADH_PNT_2"/>
    <property type="match status" value="1"/>
</dbReference>
<keyword evidence="4 6" id="KW-0560">Oxidoreductase</keyword>
<evidence type="ECO:0000256" key="3">
    <source>
        <dbReference type="ARBA" id="ARBA00012897"/>
    </source>
</evidence>
<feature type="binding site" evidence="9">
    <location>
        <position position="219"/>
    </location>
    <ligand>
        <name>NAD(+)</name>
        <dbReference type="ChEBI" id="CHEBI:57540"/>
    </ligand>
</feature>
<evidence type="ECO:0000256" key="9">
    <source>
        <dbReference type="PIRSR" id="PIRSR000183-3"/>
    </source>
</evidence>
<dbReference type="UniPathway" id="UPA00527">
    <property type="reaction ID" value="UER00585"/>
</dbReference>
<evidence type="ECO:0000256" key="7">
    <source>
        <dbReference type="PIRSR" id="PIRSR000183-1"/>
    </source>
</evidence>
<dbReference type="EMBL" id="AGEI01000025">
    <property type="protein sequence ID" value="EHR32688.1"/>
    <property type="molecule type" value="Genomic_DNA"/>
</dbReference>
<evidence type="ECO:0000259" key="11">
    <source>
        <dbReference type="SMART" id="SM01003"/>
    </source>
</evidence>
<dbReference type="InterPro" id="IPR008141">
    <property type="entry name" value="Ala_DH"/>
</dbReference>
<feature type="binding site" evidence="9">
    <location>
        <begin position="238"/>
        <end position="239"/>
    </location>
    <ligand>
        <name>NAD(+)</name>
        <dbReference type="ChEBI" id="CHEBI:57540"/>
    </ligand>
</feature>
<keyword evidence="5 6" id="KW-0520">NAD</keyword>
<dbReference type="InterPro" id="IPR007886">
    <property type="entry name" value="AlaDH/PNT_N"/>
</dbReference>
<feature type="binding site" evidence="9">
    <location>
        <position position="202"/>
    </location>
    <ligand>
        <name>NAD(+)</name>
        <dbReference type="ChEBI" id="CHEBI:57540"/>
    </ligand>
</feature>
<reference evidence="12 13" key="1">
    <citation type="submission" date="2012-01" db="EMBL/GenBank/DDBJ databases">
        <title>The Genome Sequence of Helcococcus kunzii ATCC 51366.</title>
        <authorList>
            <consortium name="The Broad Institute Genome Sequencing Platform"/>
            <person name="Earl A."/>
            <person name="Ward D."/>
            <person name="Feldgarden M."/>
            <person name="Gevers D."/>
            <person name="Huys G."/>
            <person name="Young S.K."/>
            <person name="Zeng Q."/>
            <person name="Gargeya S."/>
            <person name="Fitzgerald M."/>
            <person name="Haas B."/>
            <person name="Abouelleil A."/>
            <person name="Alvarado L."/>
            <person name="Arachchi H.M."/>
            <person name="Berlin A."/>
            <person name="Chapman S.B."/>
            <person name="Gearin G."/>
            <person name="Goldberg J."/>
            <person name="Griggs A."/>
            <person name="Gujja S."/>
            <person name="Hansen M."/>
            <person name="Heiman D."/>
            <person name="Howarth C."/>
            <person name="Larimer J."/>
            <person name="Lui A."/>
            <person name="MacDonald P.J.P."/>
            <person name="McCowen C."/>
            <person name="Montmayeur A."/>
            <person name="Murphy C."/>
            <person name="Neiman D."/>
            <person name="Pearson M."/>
            <person name="Priest M."/>
            <person name="Roberts A."/>
            <person name="Saif S."/>
            <person name="Shea T."/>
            <person name="Sisk P."/>
            <person name="Stolte C."/>
            <person name="Sykes S."/>
            <person name="Wortman J."/>
            <person name="Nusbaum C."/>
            <person name="Birren B."/>
        </authorList>
    </citation>
    <scope>NUCLEOTIDE SEQUENCE [LARGE SCALE GENOMIC DNA]</scope>
    <source>
        <strain evidence="12 13">ATCC 51366</strain>
    </source>
</reference>
<feature type="binding site" evidence="9">
    <location>
        <position position="197"/>
    </location>
    <ligand>
        <name>NAD(+)</name>
        <dbReference type="ChEBI" id="CHEBI:57540"/>
    </ligand>
</feature>
<feature type="binding site" evidence="9">
    <location>
        <begin position="298"/>
        <end position="301"/>
    </location>
    <ligand>
        <name>NAD(+)</name>
        <dbReference type="ChEBI" id="CHEBI:57540"/>
    </ligand>
</feature>
<dbReference type="InterPro" id="IPR036291">
    <property type="entry name" value="NAD(P)-bd_dom_sf"/>
</dbReference>
<name>H3NQ08_9FIRM</name>
<comment type="similarity">
    <text evidence="2 6">Belongs to the AlaDH/PNT family.</text>
</comment>
<dbReference type="NCBIfam" id="TIGR00518">
    <property type="entry name" value="alaDH"/>
    <property type="match status" value="1"/>
</dbReference>
<feature type="binding site" evidence="8">
    <location>
        <position position="15"/>
    </location>
    <ligand>
        <name>substrate</name>
    </ligand>
</feature>
<keyword evidence="9" id="KW-0547">Nucleotide-binding</keyword>
<dbReference type="SUPFAM" id="SSF52283">
    <property type="entry name" value="Formate/glycerate dehydrogenase catalytic domain-like"/>
    <property type="match status" value="1"/>
</dbReference>
<dbReference type="GO" id="GO:0000286">
    <property type="term" value="F:alanine dehydrogenase activity"/>
    <property type="evidence" value="ECO:0007669"/>
    <property type="project" value="UniProtKB-UniRule"/>
</dbReference>
<evidence type="ECO:0000256" key="6">
    <source>
        <dbReference type="PIRNR" id="PIRNR000183"/>
    </source>
</evidence>
<proteinExistence type="inferred from homology"/>
<evidence type="ECO:0000313" key="13">
    <source>
        <dbReference type="Proteomes" id="UP000004191"/>
    </source>
</evidence>
<dbReference type="HOGENOM" id="CLU_003376_3_0_9"/>
<dbReference type="InterPro" id="IPR008143">
    <property type="entry name" value="Ala_DH/PNT_CS2"/>
</dbReference>
<evidence type="ECO:0000313" key="12">
    <source>
        <dbReference type="EMBL" id="EHR32688.1"/>
    </source>
</evidence>
<evidence type="ECO:0000256" key="1">
    <source>
        <dbReference type="ARBA" id="ARBA00005206"/>
    </source>
</evidence>
<dbReference type="PANTHER" id="PTHR42795">
    <property type="entry name" value="ALANINE DEHYDROGENASE"/>
    <property type="match status" value="1"/>
</dbReference>
<evidence type="ECO:0000256" key="5">
    <source>
        <dbReference type="ARBA" id="ARBA00023027"/>
    </source>
</evidence>
<dbReference type="OrthoDB" id="9804592at2"/>
<feature type="binding site" evidence="9">
    <location>
        <position position="279"/>
    </location>
    <ligand>
        <name>NAD(+)</name>
        <dbReference type="ChEBI" id="CHEBI:57540"/>
    </ligand>
</feature>
<gene>
    <name evidence="12" type="ORF">HMPREF9709_01419</name>
</gene>
<feature type="active site" description="Proton donor/acceptor" evidence="7">
    <location>
        <position position="95"/>
    </location>
</feature>
<evidence type="ECO:0000256" key="8">
    <source>
        <dbReference type="PIRSR" id="PIRSR000183-2"/>
    </source>
</evidence>
<dbReference type="eggNOG" id="COG0686">
    <property type="taxonomic scope" value="Bacteria"/>
</dbReference>
<dbReference type="SMART" id="SM01003">
    <property type="entry name" value="AlaDh_PNT_N"/>
    <property type="match status" value="1"/>
</dbReference>
<comment type="catalytic activity">
    <reaction evidence="6">
        <text>L-alanine + NAD(+) + H2O = pyruvate + NH4(+) + NADH + H(+)</text>
        <dbReference type="Rhea" id="RHEA:18405"/>
        <dbReference type="ChEBI" id="CHEBI:15361"/>
        <dbReference type="ChEBI" id="CHEBI:15377"/>
        <dbReference type="ChEBI" id="CHEBI:15378"/>
        <dbReference type="ChEBI" id="CHEBI:28938"/>
        <dbReference type="ChEBI" id="CHEBI:57540"/>
        <dbReference type="ChEBI" id="CHEBI:57945"/>
        <dbReference type="ChEBI" id="CHEBI:57972"/>
        <dbReference type="EC" id="1.4.1.1"/>
    </reaction>
</comment>
<dbReference type="GeneID" id="96999378"/>
<dbReference type="PIRSF" id="PIRSF000183">
    <property type="entry name" value="Alanine_dh"/>
    <property type="match status" value="1"/>
</dbReference>
<feature type="domain" description="Alanine dehydrogenase/pyridine nucleotide transhydrogenase NAD(H)-binding" evidence="10">
    <location>
        <begin position="148"/>
        <end position="297"/>
    </location>
</feature>
<dbReference type="PANTHER" id="PTHR42795:SF1">
    <property type="entry name" value="ALANINE DEHYDROGENASE"/>
    <property type="match status" value="1"/>
</dbReference>
<dbReference type="STRING" id="883114.HMPREF9709_01419"/>
<dbReference type="SUPFAM" id="SSF51735">
    <property type="entry name" value="NAD(P)-binding Rossmann-fold domains"/>
    <property type="match status" value="1"/>
</dbReference>
<dbReference type="AlphaFoldDB" id="H3NQ08"/>
<feature type="domain" description="Alanine dehydrogenase/pyridine nucleotide transhydrogenase N-terminal" evidence="11">
    <location>
        <begin position="4"/>
        <end position="136"/>
    </location>
</feature>
<dbReference type="RefSeq" id="WP_005398934.1">
    <property type="nucleotide sequence ID" value="NZ_JH601088.1"/>
</dbReference>
<dbReference type="EC" id="1.4.1.1" evidence="3 6"/>
<dbReference type="InterPro" id="IPR007698">
    <property type="entry name" value="AlaDH/PNT_NAD(H)-bd"/>
</dbReference>
<feature type="active site" description="Proton donor/acceptor" evidence="7">
    <location>
        <position position="269"/>
    </location>
</feature>
<keyword evidence="13" id="KW-1185">Reference proteome</keyword>